<dbReference type="Proteomes" id="UP000478892">
    <property type="component" value="Unassembled WGS sequence"/>
</dbReference>
<dbReference type="RefSeq" id="WP_157020665.1">
    <property type="nucleotide sequence ID" value="NZ_WQLV01000001.1"/>
</dbReference>
<keyword evidence="5" id="KW-0732">Signal</keyword>
<evidence type="ECO:0000313" key="8">
    <source>
        <dbReference type="Proteomes" id="UP000478892"/>
    </source>
</evidence>
<keyword evidence="2" id="KW-0479">Metal-binding</keyword>
<protein>
    <submittedName>
        <fullName evidence="7">MBL fold metallo-hydrolase</fullName>
    </submittedName>
</protein>
<keyword evidence="3 7" id="KW-0378">Hydrolase</keyword>
<feature type="signal peptide" evidence="5">
    <location>
        <begin position="1"/>
        <end position="26"/>
    </location>
</feature>
<dbReference type="SMART" id="SM00849">
    <property type="entry name" value="Lactamase_B"/>
    <property type="match status" value="1"/>
</dbReference>
<gene>
    <name evidence="7" type="ORF">GO984_00595</name>
</gene>
<evidence type="ECO:0000256" key="3">
    <source>
        <dbReference type="ARBA" id="ARBA00022801"/>
    </source>
</evidence>
<dbReference type="InterPro" id="IPR006311">
    <property type="entry name" value="TAT_signal"/>
</dbReference>
<evidence type="ECO:0000256" key="4">
    <source>
        <dbReference type="ARBA" id="ARBA00022833"/>
    </source>
</evidence>
<dbReference type="InterPro" id="IPR001279">
    <property type="entry name" value="Metallo-B-lactamas"/>
</dbReference>
<dbReference type="PROSITE" id="PS51318">
    <property type="entry name" value="TAT"/>
    <property type="match status" value="1"/>
</dbReference>
<dbReference type="NCBIfam" id="TIGR01409">
    <property type="entry name" value="TAT_signal_seq"/>
    <property type="match status" value="1"/>
</dbReference>
<feature type="chain" id="PRO_5026668473" evidence="5">
    <location>
        <begin position="27"/>
        <end position="326"/>
    </location>
</feature>
<keyword evidence="8" id="KW-1185">Reference proteome</keyword>
<dbReference type="PANTHER" id="PTHR42978">
    <property type="entry name" value="QUORUM-QUENCHING LACTONASE YTNP-RELATED-RELATED"/>
    <property type="match status" value="1"/>
</dbReference>
<evidence type="ECO:0000256" key="2">
    <source>
        <dbReference type="ARBA" id="ARBA00022723"/>
    </source>
</evidence>
<proteinExistence type="inferred from homology"/>
<dbReference type="InterPro" id="IPR036866">
    <property type="entry name" value="RibonucZ/Hydroxyglut_hydro"/>
</dbReference>
<dbReference type="GO" id="GO:0016787">
    <property type="term" value="F:hydrolase activity"/>
    <property type="evidence" value="ECO:0007669"/>
    <property type="project" value="UniProtKB-KW"/>
</dbReference>
<dbReference type="Pfam" id="PF00753">
    <property type="entry name" value="Lactamase_B"/>
    <property type="match status" value="1"/>
</dbReference>
<name>A0A6L6WE63_9RHOB</name>
<keyword evidence="4" id="KW-0862">Zinc</keyword>
<accession>A0A6L6WE63</accession>
<sequence length="326" mass="34744">MTINRRHFLQGAAALPAAAAIFPATARQASASAPKAGQQVPGVYRFTVGDAEVTALLDGHIDLGTQLISGYDADKAATAMARNMQSTVNDAVRIPVNGYLVNTGDRLTLIDAGTAQLMGPTLGNLGAGLAAAGVKPADIDTVLLTHMHPDHSGGLVDAEGNAVFENAELAVAKAEWDFWYDDAILAGVPEGNQPFFHMARNTTSPYRNRLKLIEGEAEVAPGFSSLPLPGHTPGHTGFMLNSGNSSLLFWGDVIHMTGLQFAHPDWTIAYDMDPAQTAETRRKMMDQAVADNLLVTGAHIDFPGLGRVHRDGDAYRYQAAPWQYAL</sequence>
<evidence type="ECO:0000256" key="1">
    <source>
        <dbReference type="ARBA" id="ARBA00007749"/>
    </source>
</evidence>
<dbReference type="AlphaFoldDB" id="A0A6L6WE63"/>
<evidence type="ECO:0000259" key="6">
    <source>
        <dbReference type="SMART" id="SM00849"/>
    </source>
</evidence>
<dbReference type="GO" id="GO:0046872">
    <property type="term" value="F:metal ion binding"/>
    <property type="evidence" value="ECO:0007669"/>
    <property type="project" value="UniProtKB-KW"/>
</dbReference>
<dbReference type="EMBL" id="WQLV01000001">
    <property type="protein sequence ID" value="MVO14297.1"/>
    <property type="molecule type" value="Genomic_DNA"/>
</dbReference>
<reference evidence="7 8" key="1">
    <citation type="submission" date="2019-12" db="EMBL/GenBank/DDBJ databases">
        <authorList>
            <person name="Zhang Y.-J."/>
        </authorList>
    </citation>
    <scope>NUCLEOTIDE SEQUENCE [LARGE SCALE GENOMIC DNA]</scope>
    <source>
        <strain evidence="7 8">CY05</strain>
    </source>
</reference>
<dbReference type="Gene3D" id="3.60.15.10">
    <property type="entry name" value="Ribonuclease Z/Hydroxyacylglutathione hydrolase-like"/>
    <property type="match status" value="1"/>
</dbReference>
<evidence type="ECO:0000256" key="5">
    <source>
        <dbReference type="SAM" id="SignalP"/>
    </source>
</evidence>
<dbReference type="InterPro" id="IPR019546">
    <property type="entry name" value="TAT_signal_bac_arc"/>
</dbReference>
<comment type="caution">
    <text evidence="7">The sequence shown here is derived from an EMBL/GenBank/DDBJ whole genome shotgun (WGS) entry which is preliminary data.</text>
</comment>
<dbReference type="InterPro" id="IPR051013">
    <property type="entry name" value="MBL_superfamily_lactonases"/>
</dbReference>
<dbReference type="Pfam" id="PF10518">
    <property type="entry name" value="TAT_signal"/>
    <property type="match status" value="1"/>
</dbReference>
<comment type="similarity">
    <text evidence="1">Belongs to the metallo-beta-lactamase superfamily.</text>
</comment>
<organism evidence="7 8">
    <name type="scientific">Parasedimentitalea huanghaiensis</name>
    <dbReference type="NCBI Taxonomy" id="2682100"/>
    <lineage>
        <taxon>Bacteria</taxon>
        <taxon>Pseudomonadati</taxon>
        <taxon>Pseudomonadota</taxon>
        <taxon>Alphaproteobacteria</taxon>
        <taxon>Rhodobacterales</taxon>
        <taxon>Paracoccaceae</taxon>
        <taxon>Parasedimentitalea</taxon>
    </lineage>
</organism>
<evidence type="ECO:0000313" key="7">
    <source>
        <dbReference type="EMBL" id="MVO14297.1"/>
    </source>
</evidence>
<dbReference type="SUPFAM" id="SSF56281">
    <property type="entry name" value="Metallo-hydrolase/oxidoreductase"/>
    <property type="match status" value="1"/>
</dbReference>
<dbReference type="PANTHER" id="PTHR42978:SF6">
    <property type="entry name" value="QUORUM-QUENCHING LACTONASE YTNP-RELATED"/>
    <property type="match status" value="1"/>
</dbReference>
<feature type="domain" description="Metallo-beta-lactamase" evidence="6">
    <location>
        <begin position="95"/>
        <end position="299"/>
    </location>
</feature>
<dbReference type="CDD" id="cd07720">
    <property type="entry name" value="OPHC2-like_MBL-fold"/>
    <property type="match status" value="1"/>
</dbReference>